<gene>
    <name evidence="2" type="ORF">H8E80_00880</name>
</gene>
<dbReference type="Pfam" id="PF13588">
    <property type="entry name" value="HSDR_N_2"/>
    <property type="match status" value="1"/>
</dbReference>
<protein>
    <submittedName>
        <fullName evidence="2">Type I restriction enzyme HsdR N-terminal domain-containing protein</fullName>
    </submittedName>
</protein>
<proteinExistence type="predicted"/>
<dbReference type="Proteomes" id="UP000603545">
    <property type="component" value="Unassembled WGS sequence"/>
</dbReference>
<reference evidence="2 3" key="1">
    <citation type="submission" date="2020-08" db="EMBL/GenBank/DDBJ databases">
        <title>Bridging the membrane lipid divide: bacteria of the FCB group superphylum have the potential to synthesize archaeal ether lipids.</title>
        <authorList>
            <person name="Villanueva L."/>
            <person name="Von Meijenfeldt F.A.B."/>
            <person name="Westbye A.B."/>
            <person name="Yadav S."/>
            <person name="Hopmans E.C."/>
            <person name="Dutilh B.E."/>
            <person name="Sinninghe Damste J.S."/>
        </authorList>
    </citation>
    <scope>NUCLEOTIDE SEQUENCE [LARGE SCALE GENOMIC DNA]</scope>
    <source>
        <strain evidence="2">NIOZ-UU82</strain>
    </source>
</reference>
<evidence type="ECO:0000313" key="3">
    <source>
        <dbReference type="Proteomes" id="UP000603545"/>
    </source>
</evidence>
<accession>A0A8J6N300</accession>
<dbReference type="InterPro" id="IPR029464">
    <property type="entry name" value="HSDR_N"/>
</dbReference>
<dbReference type="EMBL" id="JACNLL010000010">
    <property type="protein sequence ID" value="MBC8198590.1"/>
    <property type="molecule type" value="Genomic_DNA"/>
</dbReference>
<organism evidence="2 3">
    <name type="scientific">Candidatus Desulfaltia bathyphila</name>
    <dbReference type="NCBI Taxonomy" id="2841697"/>
    <lineage>
        <taxon>Bacteria</taxon>
        <taxon>Pseudomonadati</taxon>
        <taxon>Thermodesulfobacteriota</taxon>
        <taxon>Desulfobacteria</taxon>
        <taxon>Desulfobacterales</taxon>
        <taxon>Desulfobacterales incertae sedis</taxon>
        <taxon>Candidatus Desulfaltia</taxon>
    </lineage>
</organism>
<dbReference type="AlphaFoldDB" id="A0A8J6N300"/>
<feature type="domain" description="Type I restriction enzyme R protein N-terminal" evidence="1">
    <location>
        <begin position="24"/>
        <end position="136"/>
    </location>
</feature>
<evidence type="ECO:0000259" key="1">
    <source>
        <dbReference type="Pfam" id="PF13588"/>
    </source>
</evidence>
<evidence type="ECO:0000313" key="2">
    <source>
        <dbReference type="EMBL" id="MBC8198590.1"/>
    </source>
</evidence>
<comment type="caution">
    <text evidence="2">The sequence shown here is derived from an EMBL/GenBank/DDBJ whole genome shotgun (WGS) entry which is preliminary data.</text>
</comment>
<name>A0A8J6N300_9BACT</name>
<sequence>MGKGYLVLGELTDYITGKTIKATHDERYRQKLARLLVDDKGYQKNEIKVRHQLLVNAGDKRSVINVDFMVTLSGRICMIIKYGPGSLVTRRRPALAVSRLVSGYQVPVVVVSNGEDAEIIDGSTGKIISHGLDSIPSKLEILEISGHAGFTSISEKQAMMEARIVYAFEIDGSCSI</sequence>